<proteinExistence type="predicted"/>
<evidence type="ECO:0000313" key="3">
    <source>
        <dbReference type="Proteomes" id="UP000266841"/>
    </source>
</evidence>
<reference evidence="2 3" key="1">
    <citation type="journal article" date="2012" name="Genome Biol.">
        <title>Genome and low-iron response of an oceanic diatom adapted to chronic iron limitation.</title>
        <authorList>
            <person name="Lommer M."/>
            <person name="Specht M."/>
            <person name="Roy A.S."/>
            <person name="Kraemer L."/>
            <person name="Andreson R."/>
            <person name="Gutowska M.A."/>
            <person name="Wolf J."/>
            <person name="Bergner S.V."/>
            <person name="Schilhabel M.B."/>
            <person name="Klostermeier U.C."/>
            <person name="Beiko R.G."/>
            <person name="Rosenstiel P."/>
            <person name="Hippler M."/>
            <person name="Laroche J."/>
        </authorList>
    </citation>
    <scope>NUCLEOTIDE SEQUENCE [LARGE SCALE GENOMIC DNA]</scope>
    <source>
        <strain evidence="2 3">CCMP1005</strain>
    </source>
</reference>
<comment type="caution">
    <text evidence="2">The sequence shown here is derived from an EMBL/GenBank/DDBJ whole genome shotgun (WGS) entry which is preliminary data.</text>
</comment>
<dbReference type="Proteomes" id="UP000266841">
    <property type="component" value="Unassembled WGS sequence"/>
</dbReference>
<keyword evidence="3" id="KW-1185">Reference proteome</keyword>
<feature type="compositionally biased region" description="Basic and acidic residues" evidence="1">
    <location>
        <begin position="48"/>
        <end position="67"/>
    </location>
</feature>
<dbReference type="AlphaFoldDB" id="K0R9B5"/>
<evidence type="ECO:0000313" key="2">
    <source>
        <dbReference type="EMBL" id="EJK45511.1"/>
    </source>
</evidence>
<feature type="non-terminal residue" evidence="2">
    <location>
        <position position="338"/>
    </location>
</feature>
<name>K0R9B5_THAOC</name>
<accession>K0R9B5</accession>
<dbReference type="EMBL" id="AGNL01048461">
    <property type="protein sequence ID" value="EJK45511.1"/>
    <property type="molecule type" value="Genomic_DNA"/>
</dbReference>
<evidence type="ECO:0000256" key="1">
    <source>
        <dbReference type="SAM" id="MobiDB-lite"/>
    </source>
</evidence>
<protein>
    <submittedName>
        <fullName evidence="2">Uncharacterized protein</fullName>
    </submittedName>
</protein>
<gene>
    <name evidence="2" type="ORF">THAOC_35871</name>
</gene>
<feature type="region of interest" description="Disordered" evidence="1">
    <location>
        <begin position="1"/>
        <end position="67"/>
    </location>
</feature>
<organism evidence="2 3">
    <name type="scientific">Thalassiosira oceanica</name>
    <name type="common">Marine diatom</name>
    <dbReference type="NCBI Taxonomy" id="159749"/>
    <lineage>
        <taxon>Eukaryota</taxon>
        <taxon>Sar</taxon>
        <taxon>Stramenopiles</taxon>
        <taxon>Ochrophyta</taxon>
        <taxon>Bacillariophyta</taxon>
        <taxon>Coscinodiscophyceae</taxon>
        <taxon>Thalassiosirophycidae</taxon>
        <taxon>Thalassiosirales</taxon>
        <taxon>Thalassiosiraceae</taxon>
        <taxon>Thalassiosira</taxon>
    </lineage>
</organism>
<feature type="compositionally biased region" description="Basic and acidic residues" evidence="1">
    <location>
        <begin position="1"/>
        <end position="15"/>
    </location>
</feature>
<sequence length="338" mass="37731">MRETKTGKEHERRPGQDLASLLQQTTAPTKKQGDNRRACDLSNAEQEEGTRTQESRQEGGDQDGRIEDAVGTYDKHRRAQQGRLLLRAHAGGASQNPARGPCVMKTCYRSVAPFPGVQKDDDERAMAIALLLRFLRNVFVRDSAIEGELWFNQCHRNEVAICCMIYLLELLGRYSDPNVVTCRANKVGNKLVCGNRRDVVKFVARRLPCTCLKELHCSVKGKVEKVGLCFGCQKQFPRSELFDCTGCRANLAHLQHVTTLLLWSFLHGTHPTRTFPPEIWTTYYESTRGPAPQLIQAHCAAAKQDVPRQGRVGVVPGRVQPAVRRVGEGRRDGAATGQ</sequence>